<feature type="compositionally biased region" description="Polar residues" evidence="1">
    <location>
        <begin position="527"/>
        <end position="539"/>
    </location>
</feature>
<feature type="region of interest" description="Disordered" evidence="1">
    <location>
        <begin position="80"/>
        <end position="121"/>
    </location>
</feature>
<evidence type="ECO:0000313" key="2">
    <source>
        <dbReference type="EMBL" id="PWZ01131.1"/>
    </source>
</evidence>
<evidence type="ECO:0000256" key="1">
    <source>
        <dbReference type="SAM" id="MobiDB-lite"/>
    </source>
</evidence>
<evidence type="ECO:0008006" key="4">
    <source>
        <dbReference type="Google" id="ProtNLM"/>
    </source>
</evidence>
<sequence>MHLTVTDGCEADSEVRLHSNTFQASVQYSDLRAPIGASMSFLPFNPLSPLGYSSSATQISFKPATLSYFTIFCPALKPPKSKTKTADESDKTGNSRRNSKGSHGKSQHSDDDDEEGEDSDAAREAAQILFYTSRARAALKEKMLRQIGVAKGMVEFCSMVSGSGTSSASDTVNHAAATLAADRGRSWNVHSSKRRMVLVEVEHGIWVHASIDLPHTVRRTPHPSNSEPDRTSREYHDSLLADEWLEESIKRAWRDWLLLNGSPAQILSQKKGRVALERSLEKYFSVWAWSWDLEFASSSQAYGTDTTHSNSRSVLCECIAGFPVVPRAPRFKLAKLMHSPSVQSLQSGKNGRRELIILADAALLWPPTDAGCLDSEDEDLDEIDPVDSTFGTPKNHRQPLDAEIKSELLRRIVSHLNGLEKEKDLIRAAAVSSVSDGRRRGTSGAIRERSSAGSNKRDIRTGLLSSGAPAQKRVVSSPVSQIRSTSASSTASSLNDTSRWSNWGSVFSGFGRLPFKGGETAGGSETPVPTVSLPDQSNPGEYVSEHAPPVDHTDDARTTIATKSSSATSNQLPERSGAETPDGKIAASYPKSAPSLARPGPLDLIQQRLAEALPIQEAGGKIWSGAETAFRGLGASLGLGNGSTPNKGGDEAANSNPSASETKDAPGPSESELSDHERVADASIDADETDSSIVTKVSILEPEVNVSELAAALEGGSAPYTDSQAETAEELSTHDHLHTIQKTIPSEDDANTPTDVGERILSPGNHLPSRITEEGSSSGDSASIRTGSSAKAFPSISVTSAAWYNTKALKSDASTGIASSSPKLPGLVDKTGKPTTSSSFANISGKDTGAWGNNGVDDSDVGDTSLGAASFQSEHHDFELDGWGQEQPAPFQSFRCFVGKTETPIPCEAGAQPLESSDRLATYQAAFTTRRLLTLVLIEPEKQNATETKEEVPTEVLDGAWQLLRRVQRLLNDHERVSKVRAETSTESSVQFLHLDGPTCTFQSSIDGGGGEKDQDREVRAVAEAHCLSAMGMMQRHDIVEAFARSSNGKTWTASRRSQPRTRSDSAYGHTTLARCNQTFLVQSGKKISIVDCDHELRKLANEYPSFGI</sequence>
<feature type="compositionally biased region" description="Basic and acidic residues" evidence="1">
    <location>
        <begin position="84"/>
        <end position="93"/>
    </location>
</feature>
<dbReference type="STRING" id="1882483.A0A317XUY4"/>
<dbReference type="InParanoid" id="A0A317XUY4"/>
<feature type="compositionally biased region" description="Low complexity" evidence="1">
    <location>
        <begin position="558"/>
        <end position="569"/>
    </location>
</feature>
<feature type="region of interest" description="Disordered" evidence="1">
    <location>
        <begin position="430"/>
        <end position="496"/>
    </location>
</feature>
<dbReference type="EMBL" id="KZ819191">
    <property type="protein sequence ID" value="PWZ01131.1"/>
    <property type="molecule type" value="Genomic_DNA"/>
</dbReference>
<feature type="compositionally biased region" description="Basic residues" evidence="1">
    <location>
        <begin position="97"/>
        <end position="106"/>
    </location>
</feature>
<feature type="region of interest" description="Disordered" evidence="1">
    <location>
        <begin position="759"/>
        <end position="790"/>
    </location>
</feature>
<protein>
    <recommendedName>
        <fullName evidence="4">CCZ1/INTU/HSP4 first Longin domain-containing protein</fullName>
    </recommendedName>
</protein>
<feature type="compositionally biased region" description="Low complexity" evidence="1">
    <location>
        <begin position="484"/>
        <end position="493"/>
    </location>
</feature>
<feature type="compositionally biased region" description="Acidic residues" evidence="1">
    <location>
        <begin position="110"/>
        <end position="119"/>
    </location>
</feature>
<dbReference type="AlphaFoldDB" id="A0A317XUY4"/>
<feature type="compositionally biased region" description="Polar residues" evidence="1">
    <location>
        <begin position="833"/>
        <end position="842"/>
    </location>
</feature>
<feature type="compositionally biased region" description="Basic and acidic residues" evidence="1">
    <location>
        <begin position="548"/>
        <end position="557"/>
    </location>
</feature>
<accession>A0A317XUY4</accession>
<gene>
    <name evidence="2" type="ORF">BCV70DRAFT_205722</name>
</gene>
<proteinExistence type="predicted"/>
<keyword evidence="3" id="KW-1185">Reference proteome</keyword>
<dbReference type="GO" id="GO:0016192">
    <property type="term" value="P:vesicle-mediated transport"/>
    <property type="evidence" value="ECO:0007669"/>
    <property type="project" value="InterPro"/>
</dbReference>
<reference evidence="2 3" key="1">
    <citation type="journal article" date="2018" name="Mol. Biol. Evol.">
        <title>Broad Genomic Sampling Reveals a Smut Pathogenic Ancestry of the Fungal Clade Ustilaginomycotina.</title>
        <authorList>
            <person name="Kijpornyongpan T."/>
            <person name="Mondo S.J."/>
            <person name="Barry K."/>
            <person name="Sandor L."/>
            <person name="Lee J."/>
            <person name="Lipzen A."/>
            <person name="Pangilinan J."/>
            <person name="LaButti K."/>
            <person name="Hainaut M."/>
            <person name="Henrissat B."/>
            <person name="Grigoriev I.V."/>
            <person name="Spatafora J.W."/>
            <person name="Aime M.C."/>
        </authorList>
    </citation>
    <scope>NUCLEOTIDE SEQUENCE [LARGE SCALE GENOMIC DNA]</scope>
    <source>
        <strain evidence="2 3">MCA 3645</strain>
    </source>
</reference>
<organism evidence="2 3">
    <name type="scientific">Testicularia cyperi</name>
    <dbReference type="NCBI Taxonomy" id="1882483"/>
    <lineage>
        <taxon>Eukaryota</taxon>
        <taxon>Fungi</taxon>
        <taxon>Dikarya</taxon>
        <taxon>Basidiomycota</taxon>
        <taxon>Ustilaginomycotina</taxon>
        <taxon>Ustilaginomycetes</taxon>
        <taxon>Ustilaginales</taxon>
        <taxon>Anthracoideaceae</taxon>
        <taxon>Testicularia</taxon>
    </lineage>
</organism>
<dbReference type="PANTHER" id="PTHR13056:SF0">
    <property type="entry name" value="VACUOLAR FUSION PROTEIN CCZ1 HOMOLOG-RELATED"/>
    <property type="match status" value="1"/>
</dbReference>
<dbReference type="OrthoDB" id="240546at2759"/>
<feature type="region of interest" description="Disordered" evidence="1">
    <location>
        <begin position="641"/>
        <end position="687"/>
    </location>
</feature>
<dbReference type="PANTHER" id="PTHR13056">
    <property type="entry name" value="VACUOLAR FUSION PROTEIN CCZ1 HOMOLOG-RELATED"/>
    <property type="match status" value="1"/>
</dbReference>
<feature type="region of interest" description="Disordered" evidence="1">
    <location>
        <begin position="814"/>
        <end position="866"/>
    </location>
</feature>
<feature type="region of interest" description="Disordered" evidence="1">
    <location>
        <begin position="517"/>
        <end position="599"/>
    </location>
</feature>
<dbReference type="GO" id="GO:0035658">
    <property type="term" value="C:Mon1-Ccz1 complex"/>
    <property type="evidence" value="ECO:0007669"/>
    <property type="project" value="InterPro"/>
</dbReference>
<name>A0A317XUY4_9BASI</name>
<feature type="compositionally biased region" description="Polar residues" evidence="1">
    <location>
        <begin position="774"/>
        <end position="789"/>
    </location>
</feature>
<feature type="compositionally biased region" description="Basic and acidic residues" evidence="1">
    <location>
        <begin position="446"/>
        <end position="460"/>
    </location>
</feature>
<dbReference type="Proteomes" id="UP000246740">
    <property type="component" value="Unassembled WGS sequence"/>
</dbReference>
<evidence type="ECO:0000313" key="3">
    <source>
        <dbReference type="Proteomes" id="UP000246740"/>
    </source>
</evidence>
<dbReference type="InterPro" id="IPR013176">
    <property type="entry name" value="Ccz1"/>
</dbReference>